<dbReference type="RefSeq" id="WP_088572273.1">
    <property type="nucleotide sequence ID" value="NZ_FYEK01000072.1"/>
</dbReference>
<dbReference type="EMBL" id="FYEK01000072">
    <property type="protein sequence ID" value="SNB74153.1"/>
    <property type="molecule type" value="Genomic_DNA"/>
</dbReference>
<dbReference type="InterPro" id="IPR035906">
    <property type="entry name" value="MetI-like_sf"/>
</dbReference>
<dbReference type="PROSITE" id="PS50928">
    <property type="entry name" value="ABC_TM1"/>
    <property type="match status" value="1"/>
</dbReference>
<dbReference type="GO" id="GO:0005886">
    <property type="term" value="C:plasma membrane"/>
    <property type="evidence" value="ECO:0007669"/>
    <property type="project" value="UniProtKB-SubCell"/>
</dbReference>
<dbReference type="Pfam" id="PF19300">
    <property type="entry name" value="BPD_transp_1_N"/>
    <property type="match status" value="1"/>
</dbReference>
<dbReference type="PANTHER" id="PTHR30465">
    <property type="entry name" value="INNER MEMBRANE ABC TRANSPORTER"/>
    <property type="match status" value="1"/>
</dbReference>
<accession>A0A212RP34</accession>
<evidence type="ECO:0000256" key="5">
    <source>
        <dbReference type="ARBA" id="ARBA00022989"/>
    </source>
</evidence>
<keyword evidence="4 7" id="KW-0812">Transmembrane</keyword>
<evidence type="ECO:0000259" key="8">
    <source>
        <dbReference type="PROSITE" id="PS50928"/>
    </source>
</evidence>
<keyword evidence="10" id="KW-1185">Reference proteome</keyword>
<proteinExistence type="inferred from homology"/>
<dbReference type="SUPFAM" id="SSF161098">
    <property type="entry name" value="MetI-like"/>
    <property type="match status" value="1"/>
</dbReference>
<dbReference type="CDD" id="cd06261">
    <property type="entry name" value="TM_PBP2"/>
    <property type="match status" value="1"/>
</dbReference>
<dbReference type="PANTHER" id="PTHR30465:SF0">
    <property type="entry name" value="OLIGOPEPTIDE TRANSPORT SYSTEM PERMEASE PROTEIN APPB"/>
    <property type="match status" value="1"/>
</dbReference>
<organism evidence="9 10">
    <name type="scientific">Thermoflexus hugenholtzii JAD2</name>
    <dbReference type="NCBI Taxonomy" id="877466"/>
    <lineage>
        <taxon>Bacteria</taxon>
        <taxon>Bacillati</taxon>
        <taxon>Chloroflexota</taxon>
        <taxon>Thermoflexia</taxon>
        <taxon>Thermoflexales</taxon>
        <taxon>Thermoflexaceae</taxon>
        <taxon>Thermoflexus</taxon>
    </lineage>
</organism>
<feature type="transmembrane region" description="Helical" evidence="7">
    <location>
        <begin position="168"/>
        <end position="189"/>
    </location>
</feature>
<feature type="transmembrane region" description="Helical" evidence="7">
    <location>
        <begin position="12"/>
        <end position="30"/>
    </location>
</feature>
<keyword evidence="6 7" id="KW-0472">Membrane</keyword>
<feature type="transmembrane region" description="Helical" evidence="7">
    <location>
        <begin position="133"/>
        <end position="156"/>
    </location>
</feature>
<evidence type="ECO:0000256" key="1">
    <source>
        <dbReference type="ARBA" id="ARBA00004651"/>
    </source>
</evidence>
<dbReference type="InterPro" id="IPR045621">
    <property type="entry name" value="BPD_transp_1_N"/>
</dbReference>
<evidence type="ECO:0000256" key="3">
    <source>
        <dbReference type="ARBA" id="ARBA00022475"/>
    </source>
</evidence>
<dbReference type="GO" id="GO:0055085">
    <property type="term" value="P:transmembrane transport"/>
    <property type="evidence" value="ECO:0007669"/>
    <property type="project" value="InterPro"/>
</dbReference>
<evidence type="ECO:0000313" key="9">
    <source>
        <dbReference type="EMBL" id="SNB74153.1"/>
    </source>
</evidence>
<dbReference type="InterPro" id="IPR000515">
    <property type="entry name" value="MetI-like"/>
</dbReference>
<evidence type="ECO:0000256" key="4">
    <source>
        <dbReference type="ARBA" id="ARBA00022692"/>
    </source>
</evidence>
<feature type="transmembrane region" description="Helical" evidence="7">
    <location>
        <begin position="339"/>
        <end position="365"/>
    </location>
</feature>
<feature type="transmembrane region" description="Helical" evidence="7">
    <location>
        <begin position="236"/>
        <end position="254"/>
    </location>
</feature>
<dbReference type="AlphaFoldDB" id="A0A212RP34"/>
<evidence type="ECO:0000256" key="6">
    <source>
        <dbReference type="ARBA" id="ARBA00023136"/>
    </source>
</evidence>
<evidence type="ECO:0000256" key="2">
    <source>
        <dbReference type="ARBA" id="ARBA00022448"/>
    </source>
</evidence>
<dbReference type="OrthoDB" id="9772184at2"/>
<name>A0A212RP34_9CHLR</name>
<evidence type="ECO:0000313" key="10">
    <source>
        <dbReference type="Proteomes" id="UP000197025"/>
    </source>
</evidence>
<evidence type="ECO:0000256" key="7">
    <source>
        <dbReference type="RuleBase" id="RU363032"/>
    </source>
</evidence>
<dbReference type="Proteomes" id="UP000197025">
    <property type="component" value="Unassembled WGS sequence"/>
</dbReference>
<dbReference type="Pfam" id="PF00528">
    <property type="entry name" value="BPD_transp_1"/>
    <property type="match status" value="1"/>
</dbReference>
<reference evidence="10" key="1">
    <citation type="submission" date="2017-06" db="EMBL/GenBank/DDBJ databases">
        <authorList>
            <person name="Varghese N."/>
            <person name="Submissions S."/>
        </authorList>
    </citation>
    <scope>NUCLEOTIDE SEQUENCE [LARGE SCALE GENOMIC DNA]</scope>
    <source>
        <strain evidence="10">JAD2</strain>
    </source>
</reference>
<gene>
    <name evidence="9" type="ORF">SAMN02746019_00017540</name>
</gene>
<dbReference type="InParanoid" id="A0A212RP34"/>
<comment type="similarity">
    <text evidence="7">Belongs to the binding-protein-dependent transport system permease family.</text>
</comment>
<comment type="subcellular location">
    <subcellularLocation>
        <location evidence="1 7">Cell membrane</location>
        <topology evidence="1 7">Multi-pass membrane protein</topology>
    </subcellularLocation>
</comment>
<dbReference type="Gene3D" id="1.10.3720.10">
    <property type="entry name" value="MetI-like"/>
    <property type="match status" value="1"/>
</dbReference>
<feature type="transmembrane region" description="Helical" evidence="7">
    <location>
        <begin position="294"/>
        <end position="319"/>
    </location>
</feature>
<feature type="domain" description="ABC transmembrane type-1" evidence="8">
    <location>
        <begin position="129"/>
        <end position="358"/>
    </location>
</feature>
<protein>
    <submittedName>
        <fullName evidence="9">Peptide/nickel transport system permease protein</fullName>
    </submittedName>
</protein>
<dbReference type="FunCoup" id="A0A212RP34">
    <property type="interactions" value="147"/>
</dbReference>
<keyword evidence="2 7" id="KW-0813">Transport</keyword>
<keyword evidence="3" id="KW-1003">Cell membrane</keyword>
<sequence length="372" mass="42060">MVNYLIRRLFQMMIVILLSSMAIYAIMNLAPGGPLSGINLGADRKSRLSPEEIRRIEEFLGLHRPLHWRYIVWLLGEDWLDDVGLSHLQRTSCRQIPTECTRGVIRFDFGDSWRLAAGQRVIDLIWFRLPNTLLLMTSATLLSLLVAIPIGIYSAVRQYSLLDYAATTFAFFGTAMPVFWFGLMMIFLFSGPRSPWYQVLGLPYLPTGNTFSLRPPPPGSLLHVLGATPGSPLDRAVHLILPTLVLSLLYMAGWSRYTRSSMLEVLRQDYVRTARAKGLIERVVIMKHALRNALIPIVTILTLEIPGIFSGAVITETIFNYKGMGRLYYDALQADDWPVVMALLFITSLLVVFANLLADILYTIVDPRIRLE</sequence>
<keyword evidence="5 7" id="KW-1133">Transmembrane helix</keyword>